<evidence type="ECO:0000313" key="4">
    <source>
        <dbReference type="RefSeq" id="XP_025405702.1"/>
    </source>
</evidence>
<evidence type="ECO:0000313" key="2">
    <source>
        <dbReference type="EMBL" id="MBY76935.1"/>
    </source>
</evidence>
<evidence type="ECO:0000256" key="1">
    <source>
        <dbReference type="SAM" id="MobiDB-lite"/>
    </source>
</evidence>
<name>A0A2S2QGQ4_9HEMI</name>
<proteinExistence type="predicted"/>
<dbReference type="RefSeq" id="XP_025405702.1">
    <property type="nucleotide sequence ID" value="XM_025549917.1"/>
</dbReference>
<keyword evidence="3" id="KW-1185">Reference proteome</keyword>
<organism evidence="2">
    <name type="scientific">Sipha flava</name>
    <name type="common">yellow sugarcane aphid</name>
    <dbReference type="NCBI Taxonomy" id="143950"/>
    <lineage>
        <taxon>Eukaryota</taxon>
        <taxon>Metazoa</taxon>
        <taxon>Ecdysozoa</taxon>
        <taxon>Arthropoda</taxon>
        <taxon>Hexapoda</taxon>
        <taxon>Insecta</taxon>
        <taxon>Pterygota</taxon>
        <taxon>Neoptera</taxon>
        <taxon>Paraneoptera</taxon>
        <taxon>Hemiptera</taxon>
        <taxon>Sternorrhyncha</taxon>
        <taxon>Aphidomorpha</taxon>
        <taxon>Aphidoidea</taxon>
        <taxon>Aphididae</taxon>
        <taxon>Sipha</taxon>
    </lineage>
</organism>
<dbReference type="EMBL" id="GGMS01007732">
    <property type="protein sequence ID" value="MBY76935.1"/>
    <property type="molecule type" value="Transcribed_RNA"/>
</dbReference>
<protein>
    <submittedName>
        <fullName evidence="4">Uncharacterized protein LOC112679962</fullName>
    </submittedName>
</protein>
<feature type="region of interest" description="Disordered" evidence="1">
    <location>
        <begin position="1"/>
        <end position="25"/>
    </location>
</feature>
<dbReference type="GeneID" id="112679962"/>
<reference evidence="4" key="2">
    <citation type="submission" date="2025-04" db="UniProtKB">
        <authorList>
            <consortium name="RefSeq"/>
        </authorList>
    </citation>
    <scope>IDENTIFICATION</scope>
    <source>
        <tissue evidence="4">Whole body</tissue>
    </source>
</reference>
<sequence>MANYSDVDDSNDIDDPNELDDLNDTDDYLDEYSDSEDEKKLILKSSGISNDYCCKHKCLSTFDDEYKSRMKSDLARLDQLTRNVYLFAMISIGAEKKRCGKVIKSSKAFQYAVKEYGVLRYVCKTAFVLLHGTTLSLVRTLCKKMATNHLIPLDNRGRHENRPTITKEIQEQIKIHFFETLHSPNIFKCTKKRLGTPNINQLWFDFTQKYGRLARTTYVKYICSLLTPDILHKFMCANEAKGILNEIKEFNKKRSKKKNELNF</sequence>
<gene>
    <name evidence="4" type="primary">LOC112679962</name>
    <name evidence="2" type="ORF">g.145409</name>
</gene>
<evidence type="ECO:0000313" key="3">
    <source>
        <dbReference type="Proteomes" id="UP000694846"/>
    </source>
</evidence>
<accession>A0A2S2QGQ4</accession>
<dbReference type="AlphaFoldDB" id="A0A2S2QGQ4"/>
<reference evidence="2" key="1">
    <citation type="submission" date="2018-04" db="EMBL/GenBank/DDBJ databases">
        <title>Transcriptome assembly of Sipha flava.</title>
        <authorList>
            <person name="Scully E.D."/>
            <person name="Geib S.M."/>
            <person name="Palmer N.A."/>
            <person name="Koch K."/>
            <person name="Bradshaw J."/>
            <person name="Heng-Moss T."/>
            <person name="Sarath G."/>
        </authorList>
    </citation>
    <scope>NUCLEOTIDE SEQUENCE</scope>
</reference>
<dbReference type="OrthoDB" id="6591761at2759"/>
<dbReference type="Proteomes" id="UP000694846">
    <property type="component" value="Unplaced"/>
</dbReference>